<dbReference type="AlphaFoldDB" id="A0A699R7E1"/>
<gene>
    <name evidence="1" type="ORF">Tci_853496</name>
</gene>
<organism evidence="1">
    <name type="scientific">Tanacetum cinerariifolium</name>
    <name type="common">Dalmatian daisy</name>
    <name type="synonym">Chrysanthemum cinerariifolium</name>
    <dbReference type="NCBI Taxonomy" id="118510"/>
    <lineage>
        <taxon>Eukaryota</taxon>
        <taxon>Viridiplantae</taxon>
        <taxon>Streptophyta</taxon>
        <taxon>Embryophyta</taxon>
        <taxon>Tracheophyta</taxon>
        <taxon>Spermatophyta</taxon>
        <taxon>Magnoliopsida</taxon>
        <taxon>eudicotyledons</taxon>
        <taxon>Gunneridae</taxon>
        <taxon>Pentapetalae</taxon>
        <taxon>asterids</taxon>
        <taxon>campanulids</taxon>
        <taxon>Asterales</taxon>
        <taxon>Asteraceae</taxon>
        <taxon>Asteroideae</taxon>
        <taxon>Anthemideae</taxon>
        <taxon>Anthemidinae</taxon>
        <taxon>Tanacetum</taxon>
    </lineage>
</organism>
<proteinExistence type="predicted"/>
<feature type="non-terminal residue" evidence="1">
    <location>
        <position position="126"/>
    </location>
</feature>
<reference evidence="1" key="1">
    <citation type="journal article" date="2019" name="Sci. Rep.">
        <title>Draft genome of Tanacetum cinerariifolium, the natural source of mosquito coil.</title>
        <authorList>
            <person name="Yamashiro T."/>
            <person name="Shiraishi A."/>
            <person name="Satake H."/>
            <person name="Nakayama K."/>
        </authorList>
    </citation>
    <scope>NUCLEOTIDE SEQUENCE</scope>
</reference>
<comment type="caution">
    <text evidence="1">The sequence shown here is derived from an EMBL/GenBank/DDBJ whole genome shotgun (WGS) entry which is preliminary data.</text>
</comment>
<dbReference type="EMBL" id="BKCJ011080199">
    <property type="protein sequence ID" value="GFC81526.1"/>
    <property type="molecule type" value="Genomic_DNA"/>
</dbReference>
<sequence>MIAEIDKDDAVVLMDDKEEDKKVEEAKVVESAQVQGRQAESQAKIYKIDMDHANKVLNMQEDETEPAKVKKVVDVVTTAKLITEVVTATSETVTTASAIIPTTEPQVPAATLTAALARVAVAPSRK</sequence>
<name>A0A699R7E1_TANCI</name>
<protein>
    <submittedName>
        <fullName evidence="1">Uncharacterized protein</fullName>
    </submittedName>
</protein>
<accession>A0A699R7E1</accession>
<evidence type="ECO:0000313" key="1">
    <source>
        <dbReference type="EMBL" id="GFC81526.1"/>
    </source>
</evidence>